<dbReference type="RefSeq" id="WP_295187942.1">
    <property type="nucleotide sequence ID" value="NZ_JAWJZA010000003.1"/>
</dbReference>
<keyword evidence="6 9" id="KW-0378">Hydrolase</keyword>
<dbReference type="NCBIfam" id="NF008954">
    <property type="entry name" value="PRK12296.1"/>
    <property type="match status" value="1"/>
</dbReference>
<evidence type="ECO:0000256" key="8">
    <source>
        <dbReference type="ARBA" id="ARBA00023134"/>
    </source>
</evidence>
<feature type="domain" description="Obg" evidence="12">
    <location>
        <begin position="1"/>
        <end position="158"/>
    </location>
</feature>
<comment type="subcellular location">
    <subcellularLocation>
        <location evidence="9">Cytoplasm</location>
    </subcellularLocation>
</comment>
<dbReference type="NCBIfam" id="NF008956">
    <property type="entry name" value="PRK12299.1"/>
    <property type="match status" value="1"/>
</dbReference>
<keyword evidence="8 9" id="KW-0342">GTP-binding</keyword>
<reference evidence="13 14" key="1">
    <citation type="submission" date="2023-10" db="EMBL/GenBank/DDBJ databases">
        <title>Veillonella sp. nov., isolated from a pig farm feces dump.</title>
        <authorList>
            <person name="Chang Y.-H."/>
        </authorList>
    </citation>
    <scope>NUCLEOTIDE SEQUENCE [LARGE SCALE GENOMIC DNA]</scope>
    <source>
        <strain evidence="13 14">YH-vei2233</strain>
    </source>
</reference>
<evidence type="ECO:0000256" key="1">
    <source>
        <dbReference type="ARBA" id="ARBA00001946"/>
    </source>
</evidence>
<evidence type="ECO:0000256" key="4">
    <source>
        <dbReference type="ARBA" id="ARBA00022723"/>
    </source>
</evidence>
<comment type="cofactor">
    <cofactor evidence="1 9">
        <name>Mg(2+)</name>
        <dbReference type="ChEBI" id="CHEBI:18420"/>
    </cofactor>
</comment>
<dbReference type="PIRSF" id="PIRSF002401">
    <property type="entry name" value="GTP_bd_Obg/CgtA"/>
    <property type="match status" value="1"/>
</dbReference>
<dbReference type="Gene3D" id="3.40.50.300">
    <property type="entry name" value="P-loop containing nucleotide triphosphate hydrolases"/>
    <property type="match status" value="1"/>
</dbReference>
<accession>A0ABU3Z919</accession>
<dbReference type="Pfam" id="PF01018">
    <property type="entry name" value="GTP1_OBG"/>
    <property type="match status" value="1"/>
</dbReference>
<dbReference type="HAMAP" id="MF_01454">
    <property type="entry name" value="GTPase_Obg"/>
    <property type="match status" value="1"/>
</dbReference>
<keyword evidence="5 9" id="KW-0547">Nucleotide-binding</keyword>
<feature type="binding site" evidence="9">
    <location>
        <begin position="165"/>
        <end position="172"/>
    </location>
    <ligand>
        <name>GTP</name>
        <dbReference type="ChEBI" id="CHEBI:37565"/>
    </ligand>
</feature>
<dbReference type="Pfam" id="PF09269">
    <property type="entry name" value="DUF1967"/>
    <property type="match status" value="1"/>
</dbReference>
<dbReference type="PRINTS" id="PR00326">
    <property type="entry name" value="GTP1OBG"/>
</dbReference>
<keyword evidence="14" id="KW-1185">Reference proteome</keyword>
<dbReference type="InterPro" id="IPR006074">
    <property type="entry name" value="GTP1-OBG_CS"/>
</dbReference>
<keyword evidence="3 9" id="KW-0963">Cytoplasm</keyword>
<feature type="binding site" evidence="9">
    <location>
        <position position="172"/>
    </location>
    <ligand>
        <name>Mg(2+)</name>
        <dbReference type="ChEBI" id="CHEBI:18420"/>
    </ligand>
</feature>
<evidence type="ECO:0000313" key="13">
    <source>
        <dbReference type="EMBL" id="MDV5088413.1"/>
    </source>
</evidence>
<comment type="similarity">
    <text evidence="2 9">Belongs to the TRAFAC class OBG-HflX-like GTPase superfamily. OBG GTPase family.</text>
</comment>
<dbReference type="SUPFAM" id="SSF52540">
    <property type="entry name" value="P-loop containing nucleoside triphosphate hydrolases"/>
    <property type="match status" value="1"/>
</dbReference>
<feature type="binding site" evidence="9">
    <location>
        <begin position="212"/>
        <end position="215"/>
    </location>
    <ligand>
        <name>GTP</name>
        <dbReference type="ChEBI" id="CHEBI:37565"/>
    </ligand>
</feature>
<sequence>MFIDRARVFVSAGDGGDGMSSFRREKYVPNGGPSGGDGGKGADVILKADKNINTLVDFRYKRQFKAPAGENGQSGNKYGRGAEPMIIPVPLGTVVKEEATGKVFCDLTQDGQTFTIAKGGRGGRGNAHFHSSANRAPTFAEKGEPGEEHWLQLELKVLADVGLLGYPSVGKSSILRKVSAAQPEVAAYHFTTLTPVLGVVSLPGERSFVMADIPGLIEGASEGVGLGHNFLRHVERTNILIHVLDVSGMEGRDPKEDFDAINEELKKYSEKLSRKMQVVALNKIDLVQDEETIPNVRKYFEDKGYEVYCINALSGEGLPELMERAYYWVENYEPDPESTDDTVMYEAKPDVEFVITRGDDAAFYIKGDRIERLVAMTNLDDDQSLRRFQQIWRYMELDKKLREKGCKDGDEVVIGDQTFTFQD</sequence>
<dbReference type="CDD" id="cd01898">
    <property type="entry name" value="Obg"/>
    <property type="match status" value="1"/>
</dbReference>
<evidence type="ECO:0000256" key="9">
    <source>
        <dbReference type="HAMAP-Rule" id="MF_01454"/>
    </source>
</evidence>
<dbReference type="Gene3D" id="3.30.300.350">
    <property type="entry name" value="GTP-binding protein OBG, C-terminal domain"/>
    <property type="match status" value="1"/>
</dbReference>
<dbReference type="EMBL" id="JAWJZB010000006">
    <property type="protein sequence ID" value="MDV5088413.1"/>
    <property type="molecule type" value="Genomic_DNA"/>
</dbReference>
<dbReference type="InterPro" id="IPR006073">
    <property type="entry name" value="GTP-bd"/>
</dbReference>
<dbReference type="Proteomes" id="UP001272515">
    <property type="component" value="Unassembled WGS sequence"/>
</dbReference>
<dbReference type="PROSITE" id="PS51881">
    <property type="entry name" value="OCT"/>
    <property type="match status" value="1"/>
</dbReference>
<evidence type="ECO:0000256" key="2">
    <source>
        <dbReference type="ARBA" id="ARBA00007699"/>
    </source>
</evidence>
<evidence type="ECO:0000256" key="3">
    <source>
        <dbReference type="ARBA" id="ARBA00022490"/>
    </source>
</evidence>
<keyword evidence="7 9" id="KW-0460">Magnesium</keyword>
<protein>
    <recommendedName>
        <fullName evidence="9">GTPase Obg</fullName>
        <ecNumber evidence="9">3.6.5.-</ecNumber>
    </recommendedName>
    <alternativeName>
        <fullName evidence="9">GTP-binding protein Obg</fullName>
    </alternativeName>
</protein>
<dbReference type="NCBIfam" id="NF008955">
    <property type="entry name" value="PRK12297.1"/>
    <property type="match status" value="1"/>
</dbReference>
<gene>
    <name evidence="13" type="primary">obgE</name>
    <name evidence="9" type="synonym">obg</name>
    <name evidence="13" type="ORF">RVY80_06065</name>
</gene>
<comment type="function">
    <text evidence="9">An essential GTPase which binds GTP, GDP and possibly (p)ppGpp with moderate affinity, with high nucleotide exchange rates and a fairly low GTP hydrolysis rate. Plays a role in control of the cell cycle, stress response, ribosome biogenesis and in those bacteria that undergo differentiation, in morphogenesis control.</text>
</comment>
<dbReference type="Pfam" id="PF01926">
    <property type="entry name" value="MMR_HSR1"/>
    <property type="match status" value="1"/>
</dbReference>
<comment type="subunit">
    <text evidence="9">Monomer.</text>
</comment>
<dbReference type="InterPro" id="IPR006169">
    <property type="entry name" value="GTP1_OBG_dom"/>
</dbReference>
<evidence type="ECO:0000259" key="10">
    <source>
        <dbReference type="PROSITE" id="PS51710"/>
    </source>
</evidence>
<dbReference type="InterPro" id="IPR015349">
    <property type="entry name" value="OCT_dom"/>
</dbReference>
<feature type="domain" description="OCT" evidence="11">
    <location>
        <begin position="345"/>
        <end position="423"/>
    </location>
</feature>
<dbReference type="PROSITE" id="PS00905">
    <property type="entry name" value="GTP1_OBG"/>
    <property type="match status" value="1"/>
</dbReference>
<dbReference type="PANTHER" id="PTHR11702">
    <property type="entry name" value="DEVELOPMENTALLY REGULATED GTP-BINDING PROTEIN-RELATED"/>
    <property type="match status" value="1"/>
</dbReference>
<evidence type="ECO:0000259" key="12">
    <source>
        <dbReference type="PROSITE" id="PS51883"/>
    </source>
</evidence>
<feature type="binding site" evidence="9">
    <location>
        <begin position="282"/>
        <end position="285"/>
    </location>
    <ligand>
        <name>GTP</name>
        <dbReference type="ChEBI" id="CHEBI:37565"/>
    </ligand>
</feature>
<dbReference type="PANTHER" id="PTHR11702:SF31">
    <property type="entry name" value="MITOCHONDRIAL RIBOSOME-ASSOCIATED GTPASE 2"/>
    <property type="match status" value="1"/>
</dbReference>
<dbReference type="NCBIfam" id="TIGR02729">
    <property type="entry name" value="Obg_CgtA"/>
    <property type="match status" value="1"/>
</dbReference>
<dbReference type="InterPro" id="IPR036346">
    <property type="entry name" value="GTP-bd_prot_GTP1/OBG_C_sf"/>
</dbReference>
<dbReference type="InterPro" id="IPR014100">
    <property type="entry name" value="GTP-bd_Obg/CgtA"/>
</dbReference>
<feature type="binding site" evidence="9">
    <location>
        <begin position="311"/>
        <end position="313"/>
    </location>
    <ligand>
        <name>GTP</name>
        <dbReference type="ChEBI" id="CHEBI:37565"/>
    </ligand>
</feature>
<dbReference type="NCBIfam" id="TIGR03595">
    <property type="entry name" value="Obg_CgtA_exten"/>
    <property type="match status" value="1"/>
</dbReference>
<dbReference type="InterPro" id="IPR031167">
    <property type="entry name" value="G_OBG"/>
</dbReference>
<feature type="binding site" evidence="9">
    <location>
        <position position="192"/>
    </location>
    <ligand>
        <name>Mg(2+)</name>
        <dbReference type="ChEBI" id="CHEBI:18420"/>
    </ligand>
</feature>
<feature type="domain" description="OBG-type G" evidence="10">
    <location>
        <begin position="159"/>
        <end position="330"/>
    </location>
</feature>
<keyword evidence="4 9" id="KW-0479">Metal-binding</keyword>
<evidence type="ECO:0000256" key="5">
    <source>
        <dbReference type="ARBA" id="ARBA00022741"/>
    </source>
</evidence>
<dbReference type="InterPro" id="IPR036726">
    <property type="entry name" value="GTP1_OBG_dom_sf"/>
</dbReference>
<dbReference type="PROSITE" id="PS51883">
    <property type="entry name" value="OBG"/>
    <property type="match status" value="1"/>
</dbReference>
<name>A0ABU3Z919_9FIRM</name>
<organism evidence="13 14">
    <name type="scientific">Veillonella absiana</name>
    <dbReference type="NCBI Taxonomy" id="3079305"/>
    <lineage>
        <taxon>Bacteria</taxon>
        <taxon>Bacillati</taxon>
        <taxon>Bacillota</taxon>
        <taxon>Negativicutes</taxon>
        <taxon>Veillonellales</taxon>
        <taxon>Veillonellaceae</taxon>
        <taxon>Veillonella</taxon>
    </lineage>
</organism>
<dbReference type="InterPro" id="IPR027417">
    <property type="entry name" value="P-loop_NTPase"/>
</dbReference>
<comment type="caution">
    <text evidence="13">The sequence shown here is derived from an EMBL/GenBank/DDBJ whole genome shotgun (WGS) entry which is preliminary data.</text>
</comment>
<proteinExistence type="inferred from homology"/>
<evidence type="ECO:0000256" key="7">
    <source>
        <dbReference type="ARBA" id="ARBA00022842"/>
    </source>
</evidence>
<dbReference type="Gene3D" id="2.70.210.12">
    <property type="entry name" value="GTP1/OBG domain"/>
    <property type="match status" value="1"/>
</dbReference>
<dbReference type="EC" id="3.6.5.-" evidence="9"/>
<feature type="binding site" evidence="9">
    <location>
        <begin position="190"/>
        <end position="194"/>
    </location>
    <ligand>
        <name>GTP</name>
        <dbReference type="ChEBI" id="CHEBI:37565"/>
    </ligand>
</feature>
<evidence type="ECO:0000259" key="11">
    <source>
        <dbReference type="PROSITE" id="PS51881"/>
    </source>
</evidence>
<dbReference type="InterPro" id="IPR045086">
    <property type="entry name" value="OBG_GTPase"/>
</dbReference>
<evidence type="ECO:0000256" key="6">
    <source>
        <dbReference type="ARBA" id="ARBA00022801"/>
    </source>
</evidence>
<dbReference type="SUPFAM" id="SSF82051">
    <property type="entry name" value="Obg GTP-binding protein N-terminal domain"/>
    <property type="match status" value="1"/>
</dbReference>
<dbReference type="PROSITE" id="PS51710">
    <property type="entry name" value="G_OBG"/>
    <property type="match status" value="1"/>
</dbReference>
<evidence type="ECO:0000313" key="14">
    <source>
        <dbReference type="Proteomes" id="UP001272515"/>
    </source>
</evidence>
<dbReference type="SUPFAM" id="SSF102741">
    <property type="entry name" value="Obg GTP-binding protein C-terminal domain"/>
    <property type="match status" value="1"/>
</dbReference>